<dbReference type="PANTHER" id="PTHR37614:SF2">
    <property type="entry name" value="OS02G0121400 PROTEIN"/>
    <property type="match status" value="1"/>
</dbReference>
<gene>
    <name evidence="2" type="ORF">K7X08_027518</name>
</gene>
<reference evidence="3" key="1">
    <citation type="journal article" date="2023" name="Proc. Natl. Acad. Sci. U.S.A.">
        <title>Genomic and structural basis for evolution of tropane alkaloid biosynthesis.</title>
        <authorList>
            <person name="Wanga Y.-J."/>
            <person name="Taina T."/>
            <person name="Yua J.-Y."/>
            <person name="Lia J."/>
            <person name="Xua B."/>
            <person name="Chenc J."/>
            <person name="D'Auriad J.C."/>
            <person name="Huanga J.-P."/>
            <person name="Huanga S.-X."/>
        </authorList>
    </citation>
    <scope>NUCLEOTIDE SEQUENCE [LARGE SCALE GENOMIC DNA]</scope>
    <source>
        <strain evidence="3">cv. KIB-2019</strain>
    </source>
</reference>
<evidence type="ECO:0000313" key="3">
    <source>
        <dbReference type="Proteomes" id="UP001152561"/>
    </source>
</evidence>
<feature type="region of interest" description="Disordered" evidence="1">
    <location>
        <begin position="86"/>
        <end position="113"/>
    </location>
</feature>
<accession>A0A9Q1RIB2</accession>
<protein>
    <submittedName>
        <fullName evidence="2">Uncharacterized protein</fullName>
    </submittedName>
</protein>
<dbReference type="AlphaFoldDB" id="A0A9Q1RIB2"/>
<proteinExistence type="predicted"/>
<sequence>MEQCTTIVSASFNETEIEVSNILLNLSSLIEESESRSRVSPVTWSCKRKRSDRNLGFNSACSSEESDNVEVEDKIIELKSSEAISPDTPLSFSPTKFDDKDKYPSKKSSKGKTREELLNTIEKLTKCRELLRGEVENVRSYYNSQKAYNLELKAMKERVITNLNGQGQGSETCHRSQYPMGQFPQAQPMFSSANGLGSMNHTGPVGIPDLSVTLVDIAERKAQCAEARRKRMKRMEIKRSSKFNKTSKEIAN</sequence>
<dbReference type="EMBL" id="JAJAGQ010000006">
    <property type="protein sequence ID" value="KAJ8561328.1"/>
    <property type="molecule type" value="Genomic_DNA"/>
</dbReference>
<feature type="region of interest" description="Disordered" evidence="1">
    <location>
        <begin position="230"/>
        <end position="252"/>
    </location>
</feature>
<keyword evidence="3" id="KW-1185">Reference proteome</keyword>
<organism evidence="2 3">
    <name type="scientific">Anisodus acutangulus</name>
    <dbReference type="NCBI Taxonomy" id="402998"/>
    <lineage>
        <taxon>Eukaryota</taxon>
        <taxon>Viridiplantae</taxon>
        <taxon>Streptophyta</taxon>
        <taxon>Embryophyta</taxon>
        <taxon>Tracheophyta</taxon>
        <taxon>Spermatophyta</taxon>
        <taxon>Magnoliopsida</taxon>
        <taxon>eudicotyledons</taxon>
        <taxon>Gunneridae</taxon>
        <taxon>Pentapetalae</taxon>
        <taxon>asterids</taxon>
        <taxon>lamiids</taxon>
        <taxon>Solanales</taxon>
        <taxon>Solanaceae</taxon>
        <taxon>Solanoideae</taxon>
        <taxon>Hyoscyameae</taxon>
        <taxon>Anisodus</taxon>
    </lineage>
</organism>
<dbReference type="PANTHER" id="PTHR37614">
    <property type="entry name" value="OS02G0121400 PROTEIN"/>
    <property type="match status" value="1"/>
</dbReference>
<dbReference type="Proteomes" id="UP001152561">
    <property type="component" value="Unassembled WGS sequence"/>
</dbReference>
<evidence type="ECO:0000256" key="1">
    <source>
        <dbReference type="SAM" id="MobiDB-lite"/>
    </source>
</evidence>
<name>A0A9Q1RIB2_9SOLA</name>
<dbReference type="OrthoDB" id="1301803at2759"/>
<evidence type="ECO:0000313" key="2">
    <source>
        <dbReference type="EMBL" id="KAJ8561328.1"/>
    </source>
</evidence>
<comment type="caution">
    <text evidence="2">The sequence shown here is derived from an EMBL/GenBank/DDBJ whole genome shotgun (WGS) entry which is preliminary data.</text>
</comment>